<evidence type="ECO:0000256" key="1">
    <source>
        <dbReference type="SAM" id="MobiDB-lite"/>
    </source>
</evidence>
<keyword evidence="3" id="KW-1185">Reference proteome</keyword>
<dbReference type="Proteomes" id="UP001177003">
    <property type="component" value="Chromosome 5"/>
</dbReference>
<reference evidence="2" key="1">
    <citation type="submission" date="2023-04" db="EMBL/GenBank/DDBJ databases">
        <authorList>
            <person name="Vijverberg K."/>
            <person name="Xiong W."/>
            <person name="Schranz E."/>
        </authorList>
    </citation>
    <scope>NUCLEOTIDE SEQUENCE</scope>
</reference>
<feature type="region of interest" description="Disordered" evidence="1">
    <location>
        <begin position="270"/>
        <end position="303"/>
    </location>
</feature>
<dbReference type="EMBL" id="OX465081">
    <property type="protein sequence ID" value="CAI9285837.1"/>
    <property type="molecule type" value="Genomic_DNA"/>
</dbReference>
<dbReference type="AlphaFoldDB" id="A0AA36E872"/>
<organism evidence="2 3">
    <name type="scientific">Lactuca saligna</name>
    <name type="common">Willowleaf lettuce</name>
    <dbReference type="NCBI Taxonomy" id="75948"/>
    <lineage>
        <taxon>Eukaryota</taxon>
        <taxon>Viridiplantae</taxon>
        <taxon>Streptophyta</taxon>
        <taxon>Embryophyta</taxon>
        <taxon>Tracheophyta</taxon>
        <taxon>Spermatophyta</taxon>
        <taxon>Magnoliopsida</taxon>
        <taxon>eudicotyledons</taxon>
        <taxon>Gunneridae</taxon>
        <taxon>Pentapetalae</taxon>
        <taxon>asterids</taxon>
        <taxon>campanulids</taxon>
        <taxon>Asterales</taxon>
        <taxon>Asteraceae</taxon>
        <taxon>Cichorioideae</taxon>
        <taxon>Cichorieae</taxon>
        <taxon>Lactucinae</taxon>
        <taxon>Lactuca</taxon>
    </lineage>
</organism>
<sequence>MDEVVMSRPNTDLKIVKSPLTTVSPYINNHMDSSTELAMNGDQIVFDVNVGNDKMLNEEDKWLNVPVKNIMVNHGDFDYLSKYSKWNDSRNVVVETDANSDVELSKEEGEVKDCAPLGKISDEHLILQKVATVINNINLKLSLLGDANKGRKVMDASNHDDSKCLAAIMGNGSDVNNVSKDVMNKEGEGFSKVEYNNGNNGKAGANRYGTTGDQDFSSGKQNLNWNSGNKGWTARGQNWKWNRGSVSHWNQQKNQQYFASSNIFNSLDMRGNNGKESVNSTSLKKKEEKGKENSMKSHRVISSKSGSGWLDSVSQFDSGHINATPVGINYVINSK</sequence>
<name>A0AA36E872_LACSI</name>
<proteinExistence type="predicted"/>
<evidence type="ECO:0000313" key="3">
    <source>
        <dbReference type="Proteomes" id="UP001177003"/>
    </source>
</evidence>
<feature type="compositionally biased region" description="Basic and acidic residues" evidence="1">
    <location>
        <begin position="284"/>
        <end position="295"/>
    </location>
</feature>
<protein>
    <submittedName>
        <fullName evidence="2">Uncharacterized protein</fullName>
    </submittedName>
</protein>
<gene>
    <name evidence="2" type="ORF">LSALG_LOCUS25292</name>
</gene>
<accession>A0AA36E872</accession>
<evidence type="ECO:0000313" key="2">
    <source>
        <dbReference type="EMBL" id="CAI9285837.1"/>
    </source>
</evidence>